<protein>
    <submittedName>
        <fullName evidence="1">Uncharacterized protein</fullName>
    </submittedName>
</protein>
<dbReference type="AlphaFoldDB" id="U9TTD2"/>
<dbReference type="PANTHER" id="PTHR30575:SF0">
    <property type="entry name" value="XAA-ARG DIPEPTIDASE"/>
    <property type="match status" value="1"/>
</dbReference>
<dbReference type="Gene3D" id="3.40.630.10">
    <property type="entry name" value="Zn peptidases"/>
    <property type="match status" value="1"/>
</dbReference>
<dbReference type="EMBL" id="KI287935">
    <property type="protein sequence ID" value="ESA09568.1"/>
    <property type="molecule type" value="Genomic_DNA"/>
</dbReference>
<accession>U9TTD2</accession>
<dbReference type="InterPro" id="IPR052030">
    <property type="entry name" value="Peptidase_M20/M20A_hydrolases"/>
</dbReference>
<dbReference type="Gene3D" id="3.30.70.360">
    <property type="match status" value="1"/>
</dbReference>
<proteinExistence type="predicted"/>
<dbReference type="HOGENOM" id="CLU_1078276_0_0_1"/>
<organism evidence="1">
    <name type="scientific">Rhizophagus irregularis (strain DAOM 181602 / DAOM 197198 / MUCL 43194)</name>
    <name type="common">Arbuscular mycorrhizal fungus</name>
    <name type="synonym">Glomus intraradices</name>
    <dbReference type="NCBI Taxonomy" id="747089"/>
    <lineage>
        <taxon>Eukaryota</taxon>
        <taxon>Fungi</taxon>
        <taxon>Fungi incertae sedis</taxon>
        <taxon>Mucoromycota</taxon>
        <taxon>Glomeromycotina</taxon>
        <taxon>Glomeromycetes</taxon>
        <taxon>Glomerales</taxon>
        <taxon>Glomeraceae</taxon>
        <taxon>Rhizophagus</taxon>
    </lineage>
</organism>
<gene>
    <name evidence="1" type="ORF">GLOINDRAFT_84745</name>
</gene>
<sequence length="258" mass="31155">MLFMFRLQNFVRLYFYEYSNEIFRVDAIQFDYQFTYYTKDMLIIKKKLYIEDYENPELAYKETFAYLKVQGMMLFQKSVIQSNCDQWKNGGKIELIKMGAYDDVGVSLMIHLRWKFIKMHKPWERINALDAMVWLIIILDYYDSDAKWYFKYRTPRGIHDLQGLRSRVHRCFKAAARATGCTEASGIKCHRITQKFKYFDVKTNVPLGKRYEEHIMRIETCKEFKSRIEQDNIAIGLTSRKHDLPDLKKFFMKIYIDK</sequence>
<dbReference type="PANTHER" id="PTHR30575">
    <property type="entry name" value="PEPTIDASE M20"/>
    <property type="match status" value="1"/>
</dbReference>
<reference evidence="1" key="1">
    <citation type="submission" date="2013-07" db="EMBL/GenBank/DDBJ databases">
        <title>The genome of an arbuscular mycorrhizal fungus provides insights into the evolution of the oldest plant symbiosis.</title>
        <authorList>
            <consortium name="DOE Joint Genome Institute"/>
            <person name="Tisserant E."/>
            <person name="Malbreil M."/>
            <person name="Kuo A."/>
            <person name="Kohler A."/>
            <person name="Symeonidi A."/>
            <person name="Balestrini R."/>
            <person name="Charron P."/>
            <person name="Duensing N."/>
            <person name="Frei-dit-Frey N."/>
            <person name="Gianinazzi-Pearson V."/>
            <person name="Gilbert B."/>
            <person name="Handa Y."/>
            <person name="Hijri M."/>
            <person name="Kaul R."/>
            <person name="Kawaguchi M."/>
            <person name="Krajinski F."/>
            <person name="Lammers P."/>
            <person name="Lapierre D."/>
            <person name="Masclaux F.G."/>
            <person name="Murat C."/>
            <person name="Morin E."/>
            <person name="Ndikumana S."/>
            <person name="Pagni M."/>
            <person name="Petitpierre D."/>
            <person name="Requena N."/>
            <person name="Rosikiewicz P."/>
            <person name="Riley R."/>
            <person name="Saito K."/>
            <person name="San Clemente H."/>
            <person name="Shapiro H."/>
            <person name="van Tuinen D."/>
            <person name="Becard G."/>
            <person name="Bonfante P."/>
            <person name="Paszkowski U."/>
            <person name="Shachar-Hill Y."/>
            <person name="Young J.P."/>
            <person name="Sanders I.R."/>
            <person name="Henrissat B."/>
            <person name="Rensing S.A."/>
            <person name="Grigoriev I.V."/>
            <person name="Corradi N."/>
            <person name="Roux C."/>
            <person name="Martin F."/>
        </authorList>
    </citation>
    <scope>NUCLEOTIDE SEQUENCE</scope>
    <source>
        <strain evidence="1">DAOM 197198</strain>
    </source>
</reference>
<dbReference type="VEuPathDB" id="FungiDB:RhiirFUN_009085"/>
<evidence type="ECO:0000313" key="1">
    <source>
        <dbReference type="EMBL" id="ESA09568.1"/>
    </source>
</evidence>
<dbReference type="GO" id="GO:0016805">
    <property type="term" value="F:dipeptidase activity"/>
    <property type="evidence" value="ECO:0007669"/>
    <property type="project" value="TreeGrafter"/>
</dbReference>
<name>U9TTD2_RHIID</name>